<feature type="domain" description="ABC transporter" evidence="5">
    <location>
        <begin position="2"/>
        <end position="221"/>
    </location>
</feature>
<sequence length="223" mass="24603">MITCRNLQWGPAGRPLTPPLDLHLPRASLTAVIGSNGCGKSSLLKVIAGIERPLSGQIELSVAHRGGIAYLVQQQALDRQFPIKLQDLVSAGLWRSTLGRPQRRERLQQALRDWDLEHLQQHSLRALSGGELQRALLARLSLTDAQLLLLDEPEAALDESGIALLWQHIQRWQAQGRTLLIVSHALDSLNQRLGNALLVAASGCRYAPIRELLTRRSGLEKVA</sequence>
<dbReference type="InterPro" id="IPR027417">
    <property type="entry name" value="P-loop_NTPase"/>
</dbReference>
<dbReference type="SUPFAM" id="SSF52540">
    <property type="entry name" value="P-loop containing nucleoside triphosphate hydrolases"/>
    <property type="match status" value="1"/>
</dbReference>
<dbReference type="AlphaFoldDB" id="A0ABD7DW96"/>
<dbReference type="InterPro" id="IPR003593">
    <property type="entry name" value="AAA+_ATPase"/>
</dbReference>
<proteinExistence type="inferred from homology"/>
<organism evidence="6 7">
    <name type="scientific">Ectopseudomonas toyotomiensis</name>
    <dbReference type="NCBI Taxonomy" id="554344"/>
    <lineage>
        <taxon>Bacteria</taxon>
        <taxon>Pseudomonadati</taxon>
        <taxon>Pseudomonadota</taxon>
        <taxon>Gammaproteobacteria</taxon>
        <taxon>Pseudomonadales</taxon>
        <taxon>Pseudomonadaceae</taxon>
        <taxon>Ectopseudomonas</taxon>
    </lineage>
</organism>
<evidence type="ECO:0000256" key="1">
    <source>
        <dbReference type="ARBA" id="ARBA00005417"/>
    </source>
</evidence>
<dbReference type="GO" id="GO:0005524">
    <property type="term" value="F:ATP binding"/>
    <property type="evidence" value="ECO:0007669"/>
    <property type="project" value="UniProtKB-KW"/>
</dbReference>
<comment type="similarity">
    <text evidence="1">Belongs to the ABC transporter superfamily.</text>
</comment>
<keyword evidence="2" id="KW-0813">Transport</keyword>
<accession>A0ABD7DW96</accession>
<evidence type="ECO:0000256" key="4">
    <source>
        <dbReference type="ARBA" id="ARBA00022840"/>
    </source>
</evidence>
<dbReference type="Pfam" id="PF00005">
    <property type="entry name" value="ABC_tran"/>
    <property type="match status" value="1"/>
</dbReference>
<dbReference type="PANTHER" id="PTHR42734">
    <property type="entry name" value="METAL TRANSPORT SYSTEM ATP-BINDING PROTEIN TM_0124-RELATED"/>
    <property type="match status" value="1"/>
</dbReference>
<dbReference type="PANTHER" id="PTHR42734:SF5">
    <property type="entry name" value="IRON TRANSPORT SYSTEM ATP-BINDING PROTEIN HI_0361-RELATED"/>
    <property type="match status" value="1"/>
</dbReference>
<dbReference type="InterPro" id="IPR017871">
    <property type="entry name" value="ABC_transporter-like_CS"/>
</dbReference>
<dbReference type="EMBL" id="CP070505">
    <property type="protein sequence ID" value="QSL92745.1"/>
    <property type="molecule type" value="Genomic_DNA"/>
</dbReference>
<dbReference type="PROSITE" id="PS00211">
    <property type="entry name" value="ABC_TRANSPORTER_1"/>
    <property type="match status" value="1"/>
</dbReference>
<evidence type="ECO:0000256" key="3">
    <source>
        <dbReference type="ARBA" id="ARBA00022741"/>
    </source>
</evidence>
<dbReference type="Proteomes" id="UP000663658">
    <property type="component" value="Chromosome"/>
</dbReference>
<keyword evidence="4 6" id="KW-0067">ATP-binding</keyword>
<name>A0ABD7DW96_9GAMM</name>
<dbReference type="KEGG" id="pty:JWV26_23995"/>
<dbReference type="PROSITE" id="PS50893">
    <property type="entry name" value="ABC_TRANSPORTER_2"/>
    <property type="match status" value="1"/>
</dbReference>
<dbReference type="Gene3D" id="3.40.50.300">
    <property type="entry name" value="P-loop containing nucleotide triphosphate hydrolases"/>
    <property type="match status" value="1"/>
</dbReference>
<dbReference type="InterPro" id="IPR050153">
    <property type="entry name" value="Metal_Ion_Import_ABC"/>
</dbReference>
<evidence type="ECO:0000313" key="6">
    <source>
        <dbReference type="EMBL" id="QSL92745.1"/>
    </source>
</evidence>
<protein>
    <submittedName>
        <fullName evidence="6">ATP-binding cassette domain-containing protein</fullName>
    </submittedName>
</protein>
<evidence type="ECO:0000313" key="7">
    <source>
        <dbReference type="Proteomes" id="UP000663658"/>
    </source>
</evidence>
<keyword evidence="3" id="KW-0547">Nucleotide-binding</keyword>
<gene>
    <name evidence="6" type="ORF">JWV26_23995</name>
</gene>
<dbReference type="RefSeq" id="WP_206417987.1">
    <property type="nucleotide sequence ID" value="NZ_CP070505.1"/>
</dbReference>
<evidence type="ECO:0000256" key="2">
    <source>
        <dbReference type="ARBA" id="ARBA00022448"/>
    </source>
</evidence>
<reference evidence="6 7" key="1">
    <citation type="submission" date="2021-02" db="EMBL/GenBank/DDBJ databases">
        <title>Whole genome sequencing of Pseudomonas alcaliphila strain SM2.</title>
        <authorList>
            <person name="Alshamsi M.S."/>
            <person name="Sudalaimuthuasari N."/>
            <person name="Kundu B."/>
            <person name="AlMaskari R.S."/>
            <person name="Elmahi Y."/>
            <person name="Mundra S."/>
            <person name="Chandran S."/>
            <person name="Malik S."/>
            <person name="Hazzouri K.M."/>
            <person name="Amiri K.M.A."/>
        </authorList>
    </citation>
    <scope>NUCLEOTIDE SEQUENCE [LARGE SCALE GENOMIC DNA]</scope>
    <source>
        <strain evidence="6 7">SM2</strain>
    </source>
</reference>
<dbReference type="SMART" id="SM00382">
    <property type="entry name" value="AAA"/>
    <property type="match status" value="1"/>
</dbReference>
<dbReference type="InterPro" id="IPR003439">
    <property type="entry name" value="ABC_transporter-like_ATP-bd"/>
</dbReference>
<evidence type="ECO:0000259" key="5">
    <source>
        <dbReference type="PROSITE" id="PS50893"/>
    </source>
</evidence>